<reference evidence="1 2" key="1">
    <citation type="submission" date="2018-06" db="EMBL/GenBank/DDBJ databases">
        <title>Sphaerisporangium craniellae sp. nov., isolated from a marine sponge in the South China Sea.</title>
        <authorList>
            <person name="Li L."/>
        </authorList>
    </citation>
    <scope>NUCLEOTIDE SEQUENCE [LARGE SCALE GENOMIC DNA]</scope>
    <source>
        <strain evidence="1 2">CCTCC AA 208026</strain>
    </source>
</reference>
<dbReference type="AlphaFoldDB" id="A0A367EJH3"/>
<proteinExistence type="predicted"/>
<evidence type="ECO:0000313" key="1">
    <source>
        <dbReference type="EMBL" id="RCG18224.1"/>
    </source>
</evidence>
<dbReference type="EMBL" id="QOIL01000038">
    <property type="protein sequence ID" value="RCG18224.1"/>
    <property type="molecule type" value="Genomic_DNA"/>
</dbReference>
<evidence type="ECO:0000313" key="2">
    <source>
        <dbReference type="Proteomes" id="UP000253094"/>
    </source>
</evidence>
<dbReference type="RefSeq" id="WP_114033962.1">
    <property type="nucleotide sequence ID" value="NZ_QOIL01000038.1"/>
</dbReference>
<dbReference type="OrthoDB" id="3540260at2"/>
<name>A0A367EJH3_9ACTN</name>
<gene>
    <name evidence="1" type="ORF">DQ384_39200</name>
</gene>
<accession>A0A367EJH3</accession>
<dbReference type="Proteomes" id="UP000253094">
    <property type="component" value="Unassembled WGS sequence"/>
</dbReference>
<keyword evidence="2" id="KW-1185">Reference proteome</keyword>
<protein>
    <submittedName>
        <fullName evidence="1">Uncharacterized protein</fullName>
    </submittedName>
</protein>
<comment type="caution">
    <text evidence="1">The sequence shown here is derived from an EMBL/GenBank/DDBJ whole genome shotgun (WGS) entry which is preliminary data.</text>
</comment>
<organism evidence="1 2">
    <name type="scientific">Sphaerisporangium album</name>
    <dbReference type="NCBI Taxonomy" id="509200"/>
    <lineage>
        <taxon>Bacteria</taxon>
        <taxon>Bacillati</taxon>
        <taxon>Actinomycetota</taxon>
        <taxon>Actinomycetes</taxon>
        <taxon>Streptosporangiales</taxon>
        <taxon>Streptosporangiaceae</taxon>
        <taxon>Sphaerisporangium</taxon>
    </lineage>
</organism>
<sequence>MTRQTHPRDLPDLHADARALTAFRALPDGTGRAYTISEAPDGRAAIARTLHRAKAIGYVKPPTPECGGCYAVLDILNHDDEPVQDLCIPTARAFRWWYRTIHLRVERPDS</sequence>